<dbReference type="EMBL" id="CAESAN010000204">
    <property type="protein sequence ID" value="CAB4347422.1"/>
    <property type="molecule type" value="Genomic_DNA"/>
</dbReference>
<evidence type="ECO:0000313" key="1">
    <source>
        <dbReference type="EMBL" id="CAB4347422.1"/>
    </source>
</evidence>
<proteinExistence type="predicted"/>
<accession>A0A6J6A1A0</accession>
<organism evidence="1">
    <name type="scientific">freshwater metagenome</name>
    <dbReference type="NCBI Taxonomy" id="449393"/>
    <lineage>
        <taxon>unclassified sequences</taxon>
        <taxon>metagenomes</taxon>
        <taxon>ecological metagenomes</taxon>
    </lineage>
</organism>
<protein>
    <submittedName>
        <fullName evidence="1">Unannotated protein</fullName>
    </submittedName>
</protein>
<sequence length="180" mass="19526">MINTKCVDPEVDYRDPVSVLADLAAQLVSQAGGPEEGEESLTDADIREFEEFVMNLGWRALCKSAGVAETVSARVAWRLHCLGVLGSATNWHYIEGFLAPFAWPEEKIALMLSTPLSKFGEMSAEDVADQSYLVDARDAMFQQNGWLVLRVDPGCSTLDTQLGRVAAIVLAAKSDTEAAS</sequence>
<reference evidence="1" key="1">
    <citation type="submission" date="2020-05" db="EMBL/GenBank/DDBJ databases">
        <authorList>
            <person name="Chiriac C."/>
            <person name="Salcher M."/>
            <person name="Ghai R."/>
            <person name="Kavagutti S V."/>
        </authorList>
    </citation>
    <scope>NUCLEOTIDE SEQUENCE</scope>
</reference>
<name>A0A6J6A1A0_9ZZZZ</name>
<dbReference type="AlphaFoldDB" id="A0A6J6A1A0"/>
<gene>
    <name evidence="1" type="ORF">UFOPK3547_01676</name>
</gene>